<keyword evidence="2" id="KW-1185">Reference proteome</keyword>
<gene>
    <name evidence="1" type="ORF">AVEN_87064_1</name>
</gene>
<proteinExistence type="predicted"/>
<comment type="caution">
    <text evidence="1">The sequence shown here is derived from an EMBL/GenBank/DDBJ whole genome shotgun (WGS) entry which is preliminary data.</text>
</comment>
<organism evidence="1 2">
    <name type="scientific">Araneus ventricosus</name>
    <name type="common">Orbweaver spider</name>
    <name type="synonym">Epeira ventricosa</name>
    <dbReference type="NCBI Taxonomy" id="182803"/>
    <lineage>
        <taxon>Eukaryota</taxon>
        <taxon>Metazoa</taxon>
        <taxon>Ecdysozoa</taxon>
        <taxon>Arthropoda</taxon>
        <taxon>Chelicerata</taxon>
        <taxon>Arachnida</taxon>
        <taxon>Araneae</taxon>
        <taxon>Araneomorphae</taxon>
        <taxon>Entelegynae</taxon>
        <taxon>Araneoidea</taxon>
        <taxon>Araneidae</taxon>
        <taxon>Araneus</taxon>
    </lineage>
</organism>
<evidence type="ECO:0000313" key="2">
    <source>
        <dbReference type="Proteomes" id="UP000499080"/>
    </source>
</evidence>
<sequence length="145" mass="16148">MEHTGCWYAGLVSTINVISQRPSALVSSPHQQHQREQLKCGGPSIAEWCGTLAASGQAKFVKGVESFEMRLTTNMRPIFHKQRTRVCKSQNKQISSKTYSQIACHDLHRSVISAVSASIIIKMHFAWHILRQPSGVVASTSFVRI</sequence>
<dbReference type="AlphaFoldDB" id="A0A4Y2PYC1"/>
<evidence type="ECO:0000313" key="1">
    <source>
        <dbReference type="EMBL" id="GBN56251.1"/>
    </source>
</evidence>
<protein>
    <submittedName>
        <fullName evidence="1">Uncharacterized protein</fullName>
    </submittedName>
</protein>
<accession>A0A4Y2PYC1</accession>
<reference evidence="1 2" key="1">
    <citation type="journal article" date="2019" name="Sci. Rep.">
        <title>Orb-weaving spider Araneus ventricosus genome elucidates the spidroin gene catalogue.</title>
        <authorList>
            <person name="Kono N."/>
            <person name="Nakamura H."/>
            <person name="Ohtoshi R."/>
            <person name="Moran D.A.P."/>
            <person name="Shinohara A."/>
            <person name="Yoshida Y."/>
            <person name="Fujiwara M."/>
            <person name="Mori M."/>
            <person name="Tomita M."/>
            <person name="Arakawa K."/>
        </authorList>
    </citation>
    <scope>NUCLEOTIDE SEQUENCE [LARGE SCALE GENOMIC DNA]</scope>
</reference>
<dbReference type="EMBL" id="BGPR01012483">
    <property type="protein sequence ID" value="GBN56251.1"/>
    <property type="molecule type" value="Genomic_DNA"/>
</dbReference>
<name>A0A4Y2PYC1_ARAVE</name>
<dbReference type="Proteomes" id="UP000499080">
    <property type="component" value="Unassembled WGS sequence"/>
</dbReference>